<comment type="caution">
    <text evidence="1">The sequence shown here is derived from an EMBL/GenBank/DDBJ whole genome shotgun (WGS) entry which is preliminary data.</text>
</comment>
<name>A0A0D8HIY5_9ACTN</name>
<evidence type="ECO:0000313" key="1">
    <source>
        <dbReference type="EMBL" id="KJF17056.1"/>
    </source>
</evidence>
<evidence type="ECO:0000313" key="2">
    <source>
        <dbReference type="Proteomes" id="UP000032360"/>
    </source>
</evidence>
<accession>A0A0D8HIY5</accession>
<reference evidence="1 2" key="1">
    <citation type="submission" date="2015-01" db="EMBL/GenBank/DDBJ databases">
        <title>Draft genome of the acidophilic iron oxidizer Acidithrix ferrooxidans strain Py-F3.</title>
        <authorList>
            <person name="Poehlein A."/>
            <person name="Eisen S."/>
            <person name="Schloemann M."/>
            <person name="Johnson B.D."/>
            <person name="Daniel R."/>
            <person name="Muehling M."/>
        </authorList>
    </citation>
    <scope>NUCLEOTIDE SEQUENCE [LARGE SCALE GENOMIC DNA]</scope>
    <source>
        <strain evidence="1 2">Py-F3</strain>
    </source>
</reference>
<proteinExistence type="predicted"/>
<sequence length="51" mass="5675">MALNFGLQQELDKEISKVPLTTGFSKPLLLIDQNAFMDSGLLSPMRDSHLI</sequence>
<dbReference type="EMBL" id="JXYS01000066">
    <property type="protein sequence ID" value="KJF17056.1"/>
    <property type="molecule type" value="Genomic_DNA"/>
</dbReference>
<keyword evidence="2" id="KW-1185">Reference proteome</keyword>
<dbReference type="Proteomes" id="UP000032360">
    <property type="component" value="Unassembled WGS sequence"/>
</dbReference>
<gene>
    <name evidence="1" type="ORF">AXFE_20520</name>
</gene>
<dbReference type="RefSeq" id="WP_160291811.1">
    <property type="nucleotide sequence ID" value="NZ_JXYS01000066.1"/>
</dbReference>
<dbReference type="AlphaFoldDB" id="A0A0D8HIY5"/>
<organism evidence="1 2">
    <name type="scientific">Acidithrix ferrooxidans</name>
    <dbReference type="NCBI Taxonomy" id="1280514"/>
    <lineage>
        <taxon>Bacteria</taxon>
        <taxon>Bacillati</taxon>
        <taxon>Actinomycetota</taxon>
        <taxon>Acidimicrobiia</taxon>
        <taxon>Acidimicrobiales</taxon>
        <taxon>Acidimicrobiaceae</taxon>
        <taxon>Acidithrix</taxon>
    </lineage>
</organism>
<protein>
    <submittedName>
        <fullName evidence="1">Uncharacterized protein</fullName>
    </submittedName>
</protein>